<evidence type="ECO:0000256" key="4">
    <source>
        <dbReference type="ARBA" id="ARBA00022723"/>
    </source>
</evidence>
<dbReference type="GO" id="GO:0044715">
    <property type="term" value="F:8-oxo-dGDP phosphatase activity"/>
    <property type="evidence" value="ECO:0007669"/>
    <property type="project" value="TreeGrafter"/>
</dbReference>
<dbReference type="PANTHER" id="PTHR22769:SF56">
    <property type="entry name" value="8-OXO-DGDP PHOSPHATASE NUDT18"/>
    <property type="match status" value="1"/>
</dbReference>
<evidence type="ECO:0000313" key="9">
    <source>
        <dbReference type="Ensembl" id="ENSPMAP00000001983.1"/>
    </source>
</evidence>
<dbReference type="GO" id="GO:0044716">
    <property type="term" value="F:8-oxo-GDP phosphatase activity"/>
    <property type="evidence" value="ECO:0007669"/>
    <property type="project" value="TreeGrafter"/>
</dbReference>
<proteinExistence type="inferred from homology"/>
<keyword evidence="6" id="KW-0460">Magnesium</keyword>
<evidence type="ECO:0000259" key="8">
    <source>
        <dbReference type="PROSITE" id="PS51462"/>
    </source>
</evidence>
<dbReference type="Pfam" id="PF00293">
    <property type="entry name" value="NUDIX"/>
    <property type="match status" value="1"/>
</dbReference>
<dbReference type="Ensembl" id="ENSPMAT00000001993.1">
    <property type="protein sequence ID" value="ENSPMAP00000001983.1"/>
    <property type="gene ID" value="ENSPMAG00000001807.1"/>
</dbReference>
<dbReference type="PROSITE" id="PS00893">
    <property type="entry name" value="NUDIX_BOX"/>
    <property type="match status" value="1"/>
</dbReference>
<evidence type="ECO:0000256" key="6">
    <source>
        <dbReference type="ARBA" id="ARBA00022842"/>
    </source>
</evidence>
<dbReference type="Gene3D" id="3.90.79.10">
    <property type="entry name" value="Nucleoside Triphosphate Pyrophosphohydrolase"/>
    <property type="match status" value="1"/>
</dbReference>
<evidence type="ECO:0000256" key="2">
    <source>
        <dbReference type="ARBA" id="ARBA00001946"/>
    </source>
</evidence>
<reference evidence="9" key="1">
    <citation type="submission" date="2025-08" db="UniProtKB">
        <authorList>
            <consortium name="Ensembl"/>
        </authorList>
    </citation>
    <scope>IDENTIFICATION</scope>
</reference>
<comment type="cofactor">
    <cofactor evidence="2">
        <name>Mg(2+)</name>
        <dbReference type="ChEBI" id="CHEBI:18420"/>
    </cofactor>
</comment>
<dbReference type="AlphaFoldDB" id="S4R9V2"/>
<protein>
    <submittedName>
        <fullName evidence="9">Nudix (nucleoside diphosphate linked moiety X)-type motif 18</fullName>
    </submittedName>
</protein>
<evidence type="ECO:0000256" key="5">
    <source>
        <dbReference type="ARBA" id="ARBA00022801"/>
    </source>
</evidence>
<feature type="domain" description="Nudix hydrolase" evidence="8">
    <location>
        <begin position="38"/>
        <end position="167"/>
    </location>
</feature>
<reference evidence="9" key="2">
    <citation type="submission" date="2025-09" db="UniProtKB">
        <authorList>
            <consortium name="Ensembl"/>
        </authorList>
    </citation>
    <scope>IDENTIFICATION</scope>
</reference>
<dbReference type="InterPro" id="IPR042970">
    <property type="entry name" value="NUDT18_NUDIX"/>
</dbReference>
<evidence type="ECO:0000256" key="7">
    <source>
        <dbReference type="ARBA" id="ARBA00023211"/>
    </source>
</evidence>
<dbReference type="InterPro" id="IPR015797">
    <property type="entry name" value="NUDIX_hydrolase-like_dom_sf"/>
</dbReference>
<keyword evidence="7" id="KW-0464">Manganese</keyword>
<comment type="similarity">
    <text evidence="3">Belongs to the Nudix hydrolase family.</text>
</comment>
<evidence type="ECO:0000256" key="3">
    <source>
        <dbReference type="ARBA" id="ARBA00005582"/>
    </source>
</evidence>
<dbReference type="InterPro" id="IPR000086">
    <property type="entry name" value="NUDIX_hydrolase_dom"/>
</dbReference>
<dbReference type="STRING" id="7757.ENSPMAP00000001983"/>
<dbReference type="CDD" id="cd04671">
    <property type="entry name" value="NUDIX_8DGDPP_Nudt18"/>
    <property type="match status" value="1"/>
</dbReference>
<dbReference type="InterPro" id="IPR020084">
    <property type="entry name" value="NUDIX_hydrolase_CS"/>
</dbReference>
<dbReference type="SUPFAM" id="SSF55811">
    <property type="entry name" value="Nudix"/>
    <property type="match status" value="1"/>
</dbReference>
<keyword evidence="5" id="KW-0378">Hydrolase</keyword>
<dbReference type="GO" id="GO:0046872">
    <property type="term" value="F:metal ion binding"/>
    <property type="evidence" value="ECO:0007669"/>
    <property type="project" value="UniProtKB-KW"/>
</dbReference>
<dbReference type="GeneTree" id="ENSGT00390000002931"/>
<organism evidence="9">
    <name type="scientific">Petromyzon marinus</name>
    <name type="common">Sea lamprey</name>
    <dbReference type="NCBI Taxonomy" id="7757"/>
    <lineage>
        <taxon>Eukaryota</taxon>
        <taxon>Metazoa</taxon>
        <taxon>Chordata</taxon>
        <taxon>Craniata</taxon>
        <taxon>Vertebrata</taxon>
        <taxon>Cyclostomata</taxon>
        <taxon>Hyperoartia</taxon>
        <taxon>Petromyzontiformes</taxon>
        <taxon>Petromyzontidae</taxon>
        <taxon>Petromyzon</taxon>
    </lineage>
</organism>
<dbReference type="PANTHER" id="PTHR22769">
    <property type="entry name" value="MUTT/NUDIX HYDROLASE"/>
    <property type="match status" value="1"/>
</dbReference>
<dbReference type="PROSITE" id="PS51462">
    <property type="entry name" value="NUDIX"/>
    <property type="match status" value="1"/>
</dbReference>
<name>S4R9V2_PETMA</name>
<dbReference type="OMA" id="HVVQRMV"/>
<sequence>MMAPLLEQELSVLLRGQAVPYTQSDVSPPQGAPTDAVALRTNVCYIIAAVILNDKNEVLLTQEAKPSCRGRWYLPAGRLERRESLVQGLQREVREETGLECEPYTLLRVEESGLRWVRFVFLATVTGGKLKTEAEADEESLQACWWDRVCPLPLRGRDMLGLVGAAVAYARLPRHPHALPSELPCPVVCLRATVAVCFCSIEEGMVYVLGCGDREVDPHLPVTVCGLSQAEASSSIQTAITRLLQKVWPSPPKIHARMLGLLGIQHLAGVGVDGGADGICFNILITISPTKPLGGTDGGCELPVVKDPSFCWHKVEGEDIKKELASRIDAKALIPIN</sequence>
<accession>S4R9V2</accession>
<evidence type="ECO:0000256" key="1">
    <source>
        <dbReference type="ARBA" id="ARBA00001936"/>
    </source>
</evidence>
<keyword evidence="4" id="KW-0479">Metal-binding</keyword>
<comment type="cofactor">
    <cofactor evidence="1">
        <name>Mn(2+)</name>
        <dbReference type="ChEBI" id="CHEBI:29035"/>
    </cofactor>
</comment>